<dbReference type="Gene3D" id="2.60.40.10">
    <property type="entry name" value="Immunoglobulins"/>
    <property type="match status" value="2"/>
</dbReference>
<feature type="chain" id="PRO_5014187861" evidence="1">
    <location>
        <begin position="27"/>
        <end position="919"/>
    </location>
</feature>
<evidence type="ECO:0000259" key="2">
    <source>
        <dbReference type="PROSITE" id="PS50022"/>
    </source>
</evidence>
<evidence type="ECO:0000259" key="3">
    <source>
        <dbReference type="PROSITE" id="PS50093"/>
    </source>
</evidence>
<dbReference type="InterPro" id="IPR013783">
    <property type="entry name" value="Ig-like_fold"/>
</dbReference>
<dbReference type="Pfam" id="PF00754">
    <property type="entry name" value="F5_F8_type_C"/>
    <property type="match status" value="1"/>
</dbReference>
<reference evidence="4 5" key="1">
    <citation type="submission" date="2017-12" db="EMBL/GenBank/DDBJ databases">
        <title>Phylogenetic diversity of female urinary microbiome.</title>
        <authorList>
            <person name="Thomas-White K."/>
            <person name="Wolfe A.J."/>
        </authorList>
    </citation>
    <scope>NUCLEOTIDE SEQUENCE [LARGE SCALE GENOMIC DNA]</scope>
    <source>
        <strain evidence="4 5">UMB0733</strain>
    </source>
</reference>
<dbReference type="PANTHER" id="PTHR13246">
    <property type="entry name" value="ENDO BETA N-ACETYLGLUCOSAMINIDASE"/>
    <property type="match status" value="1"/>
</dbReference>
<evidence type="ECO:0000256" key="1">
    <source>
        <dbReference type="SAM" id="SignalP"/>
    </source>
</evidence>
<gene>
    <name evidence="4" type="ORF">CYK21_05865</name>
</gene>
<dbReference type="SUPFAM" id="SSF49785">
    <property type="entry name" value="Galactose-binding domain-like"/>
    <property type="match status" value="1"/>
</dbReference>
<dbReference type="AlphaFoldDB" id="A0A2I1YGY9"/>
<accession>A0A2I1YGY9</accession>
<dbReference type="InterPro" id="IPR008979">
    <property type="entry name" value="Galactose-bd-like_sf"/>
</dbReference>
<dbReference type="PROSITE" id="PS50022">
    <property type="entry name" value="FA58C_3"/>
    <property type="match status" value="1"/>
</dbReference>
<evidence type="ECO:0000313" key="4">
    <source>
        <dbReference type="EMBL" id="PLA54154.1"/>
    </source>
</evidence>
<dbReference type="PANTHER" id="PTHR13246:SF1">
    <property type="entry name" value="CYTOSOLIC ENDO-BETA-N-ACETYLGLUCOSAMINIDASE"/>
    <property type="match status" value="1"/>
</dbReference>
<protein>
    <submittedName>
        <fullName evidence="4">PKD domain-containing protein</fullName>
    </submittedName>
</protein>
<sequence length="919" mass="101992">MKITKKMLVRLGLSTTGVLTVATLLAACNNMSSETNYKVTSEAIADYQSKNTPISSYWMPEKFLKWSAKKDKDLLYNQSRVPLAKRVATENLTSSNSSQNEKTKIVALSMMNSSTSGNPSRGSSEFSTYTFDYWQYIDTLVYWGGSAGEGLIVTPSADVIDEAHINGVPVLGTIFLPPNEYGGKEDWVKKMLAKDDNGQFPFASQMVKVAKAYGFEGWFINEETDGLSAEDAANMKALIQQVKKEEPNLQVMWYDAMTKDGKVDWQNQLNDQNATFIEDKAADSMFLNFWWNTNKLADQKLLEKSNQYAKEHSLDPYQIYAGIDVQEKDVQTSVKWDLLEQGDNSTQTSIGLYAASATYTNATDWDDFQNRESTFWVNQEADPRKVDASDDESWIGLSKYVLEKSAITGDSFTTNFNLGNGYNYFKDGQKISERDWNDRSLAGILPTYRWIIDNEGDNQITPSFDFANAYNGGNSLKLQADYLAAGKSSTLTLFATDLTVKKDAIFSVKMRSDQSVKVKAIFELSDGKKIELSGDKSLDSDWSNITFDTKKLVGKNIRKIGLRLTADKDMEAQSIHIGEMTLTNGDKAKNISVAEAKVSDKVFEEEGTIGGFRLTWKSDADESNQVHYEIYQINADKSKEFLGSSNINAFFVNALKRGKNVEKTSFEIVPVNQEGKAGKSSTTTVDWPDNSLPKAAFVADKTVVSIGEKVHFINKSNLASVKYKWKIEGADKESATAKNPTVSFAKAGTYSVSLTAVNNKGKENKVTQKALITVVDKTVELTNFALNKVVEVDGFTNESEAGEMVVDGKLDTKWCAVGPRKHNVTIDLGKAETINQVSISHAEAGGESADMNTSDYIVEVSADKQNWTEVANVKKNKAEETQHAFKQCQARYVRITAKKPTQGSDSAVRLYEVQVQGLK</sequence>
<dbReference type="Gene3D" id="2.60.120.260">
    <property type="entry name" value="Galactose-binding domain-like"/>
    <property type="match status" value="2"/>
</dbReference>
<dbReference type="InterPro" id="IPR005201">
    <property type="entry name" value="TIM_ENGase"/>
</dbReference>
<dbReference type="CDD" id="cd06547">
    <property type="entry name" value="GH85_ENGase"/>
    <property type="match status" value="1"/>
</dbReference>
<dbReference type="SUPFAM" id="SSF49299">
    <property type="entry name" value="PKD domain"/>
    <property type="match status" value="1"/>
</dbReference>
<dbReference type="Pfam" id="PF03644">
    <property type="entry name" value="Glyco_hydro_85"/>
    <property type="match status" value="1"/>
</dbReference>
<dbReference type="InterPro" id="IPR035986">
    <property type="entry name" value="PKD_dom_sf"/>
</dbReference>
<dbReference type="PROSITE" id="PS51257">
    <property type="entry name" value="PROKAR_LIPOPROTEIN"/>
    <property type="match status" value="1"/>
</dbReference>
<feature type="signal peptide" evidence="1">
    <location>
        <begin position="1"/>
        <end position="26"/>
    </location>
</feature>
<dbReference type="RefSeq" id="WP_013852149.1">
    <property type="nucleotide sequence ID" value="NZ_PKIB01000003.1"/>
</dbReference>
<dbReference type="PROSITE" id="PS50093">
    <property type="entry name" value="PKD"/>
    <property type="match status" value="1"/>
</dbReference>
<organism evidence="4 5">
    <name type="scientific">Streptococcus macedonicus</name>
    <name type="common">Streptococcus gallolyticus macedonicus</name>
    <dbReference type="NCBI Taxonomy" id="59310"/>
    <lineage>
        <taxon>Bacteria</taxon>
        <taxon>Bacillati</taxon>
        <taxon>Bacillota</taxon>
        <taxon>Bacilli</taxon>
        <taxon>Lactobacillales</taxon>
        <taxon>Streptococcaceae</taxon>
        <taxon>Streptococcus</taxon>
    </lineage>
</organism>
<keyword evidence="1" id="KW-0732">Signal</keyword>
<dbReference type="GO" id="GO:0005829">
    <property type="term" value="C:cytosol"/>
    <property type="evidence" value="ECO:0007669"/>
    <property type="project" value="UniProtKB-SubCell"/>
</dbReference>
<dbReference type="InterPro" id="IPR032979">
    <property type="entry name" value="ENGase"/>
</dbReference>
<feature type="domain" description="PKD" evidence="3">
    <location>
        <begin position="693"/>
        <end position="779"/>
    </location>
</feature>
<dbReference type="SMART" id="SM00089">
    <property type="entry name" value="PKD"/>
    <property type="match status" value="1"/>
</dbReference>
<evidence type="ECO:0000313" key="5">
    <source>
        <dbReference type="Proteomes" id="UP000235073"/>
    </source>
</evidence>
<dbReference type="EMBL" id="PKIB01000003">
    <property type="protein sequence ID" value="PLA54154.1"/>
    <property type="molecule type" value="Genomic_DNA"/>
</dbReference>
<comment type="caution">
    <text evidence="4">The sequence shown here is derived from an EMBL/GenBank/DDBJ whole genome shotgun (WGS) entry which is preliminary data.</text>
</comment>
<dbReference type="GO" id="GO:0033925">
    <property type="term" value="F:mannosyl-glycoprotein endo-beta-N-acetylglucosaminidase activity"/>
    <property type="evidence" value="ECO:0007669"/>
    <property type="project" value="InterPro"/>
</dbReference>
<dbReference type="Pfam" id="PF21910">
    <property type="entry name" value="GH85_C"/>
    <property type="match status" value="1"/>
</dbReference>
<dbReference type="Gene3D" id="3.20.20.80">
    <property type="entry name" value="Glycosidases"/>
    <property type="match status" value="1"/>
</dbReference>
<dbReference type="InterPro" id="IPR000601">
    <property type="entry name" value="PKD_dom"/>
</dbReference>
<dbReference type="Proteomes" id="UP000235073">
    <property type="component" value="Unassembled WGS sequence"/>
</dbReference>
<dbReference type="CDD" id="cd00146">
    <property type="entry name" value="PKD"/>
    <property type="match status" value="1"/>
</dbReference>
<dbReference type="Pfam" id="PF00801">
    <property type="entry name" value="PKD"/>
    <property type="match status" value="1"/>
</dbReference>
<dbReference type="InterPro" id="IPR054110">
    <property type="entry name" value="EndoD-like_D2"/>
</dbReference>
<name>A0A2I1YGY9_STRMC</name>
<proteinExistence type="predicted"/>
<dbReference type="InterPro" id="IPR022409">
    <property type="entry name" value="PKD/Chitinase_dom"/>
</dbReference>
<feature type="domain" description="F5/8 type C" evidence="2">
    <location>
        <begin position="767"/>
        <end position="918"/>
    </location>
</feature>
<dbReference type="InterPro" id="IPR000421">
    <property type="entry name" value="FA58C"/>
</dbReference>